<dbReference type="GO" id="GO:0006310">
    <property type="term" value="P:DNA recombination"/>
    <property type="evidence" value="ECO:0007669"/>
    <property type="project" value="UniProtKB-KW"/>
</dbReference>
<dbReference type="EMBL" id="FOFR01000015">
    <property type="protein sequence ID" value="SER76933.1"/>
    <property type="molecule type" value="Genomic_DNA"/>
</dbReference>
<evidence type="ECO:0000313" key="4">
    <source>
        <dbReference type="Proteomes" id="UP000199352"/>
    </source>
</evidence>
<dbReference type="GO" id="GO:0003677">
    <property type="term" value="F:DNA binding"/>
    <property type="evidence" value="ECO:0007669"/>
    <property type="project" value="InterPro"/>
</dbReference>
<evidence type="ECO:0000256" key="1">
    <source>
        <dbReference type="ARBA" id="ARBA00023172"/>
    </source>
</evidence>
<dbReference type="OrthoDB" id="3216692at2"/>
<evidence type="ECO:0000313" key="3">
    <source>
        <dbReference type="EMBL" id="SER76933.1"/>
    </source>
</evidence>
<reference evidence="4" key="1">
    <citation type="submission" date="2016-10" db="EMBL/GenBank/DDBJ databases">
        <authorList>
            <person name="Varghese N."/>
            <person name="Submissions S."/>
        </authorList>
    </citation>
    <scope>NUCLEOTIDE SEQUENCE [LARGE SCALE GENOMIC DNA]</scope>
    <source>
        <strain evidence="4">CGMCC 4.3525</strain>
    </source>
</reference>
<sequence length="562" mass="62648">MVARDGTGSKIARSVTSCAECLAWGLTHARGVCLACYNFAAPRFGHLPGECGACRREVPLKNGYCRLCWFQAREDRIVTAVDARSAVLIAPHLPAVRSHQLFLAGMTRRRAVARTSPRRHGAKGRPLKAPPASVARPDMRWEQQVLFADEVIARDYRHVGIDLRRAPAPDNPWLGWALHLAHTAAEARGWAPVTRRGMQRTLATLLAGHHDSDRIRATDVRTVASRHSVNVDYAIAILDAMDVLTEDRPQVFDTWLAAKLDGMAPAIGHEAGRWARVLHDGGPRALPRKPDTVRAYLRAVRPALLDWSTRYDHLREVTRDDVVACLRRLRGEPRAGAVTALRSLFGWARRSGVVFHNPATRISIGRREHLLWQPLSIQDIAEAVAMATTPQARVFIAMAAVHAARPHQIRAMQLHDVDFADRHLTIGGRRRPLDDLTRTVLNDWLTYRAQRWPATANPHLLISKESALRHGPVSAVWMRDLRGLTATLERLRIDRQLEEATTTGPDPLHLAMLFGISETTAIRYANNARQLLETPHEAAASTSPGTRASLWHTDRDRPSGSR</sequence>
<keyword evidence="4" id="KW-1185">Reference proteome</keyword>
<accession>A0A1H9RXU1</accession>
<keyword evidence="1" id="KW-0233">DNA recombination</keyword>
<name>A0A1H9RXU1_9PSEU</name>
<dbReference type="Proteomes" id="UP000199352">
    <property type="component" value="Unassembled WGS sequence"/>
</dbReference>
<dbReference type="InterPro" id="IPR011010">
    <property type="entry name" value="DNA_brk_join_enz"/>
</dbReference>
<dbReference type="STRING" id="402600.SAMN05216188_11593"/>
<organism evidence="3 4">
    <name type="scientific">Lentzea xinjiangensis</name>
    <dbReference type="NCBI Taxonomy" id="402600"/>
    <lineage>
        <taxon>Bacteria</taxon>
        <taxon>Bacillati</taxon>
        <taxon>Actinomycetota</taxon>
        <taxon>Actinomycetes</taxon>
        <taxon>Pseudonocardiales</taxon>
        <taxon>Pseudonocardiaceae</taxon>
        <taxon>Lentzea</taxon>
    </lineage>
</organism>
<dbReference type="SUPFAM" id="SSF56349">
    <property type="entry name" value="DNA breaking-rejoining enzymes"/>
    <property type="match status" value="1"/>
</dbReference>
<dbReference type="AlphaFoldDB" id="A0A1H9RXU1"/>
<dbReference type="GO" id="GO:0015074">
    <property type="term" value="P:DNA integration"/>
    <property type="evidence" value="ECO:0007669"/>
    <property type="project" value="InterPro"/>
</dbReference>
<feature type="compositionally biased region" description="Basic residues" evidence="2">
    <location>
        <begin position="114"/>
        <end position="126"/>
    </location>
</feature>
<dbReference type="Gene3D" id="1.10.443.10">
    <property type="entry name" value="Intergrase catalytic core"/>
    <property type="match status" value="1"/>
</dbReference>
<feature type="region of interest" description="Disordered" evidence="2">
    <location>
        <begin position="114"/>
        <end position="134"/>
    </location>
</feature>
<feature type="region of interest" description="Disordered" evidence="2">
    <location>
        <begin position="536"/>
        <end position="562"/>
    </location>
</feature>
<dbReference type="InterPro" id="IPR013762">
    <property type="entry name" value="Integrase-like_cat_sf"/>
</dbReference>
<gene>
    <name evidence="3" type="ORF">SAMN05216188_11593</name>
</gene>
<proteinExistence type="predicted"/>
<dbReference type="RefSeq" id="WP_089955946.1">
    <property type="nucleotide sequence ID" value="NZ_FOFR01000015.1"/>
</dbReference>
<evidence type="ECO:0000256" key="2">
    <source>
        <dbReference type="SAM" id="MobiDB-lite"/>
    </source>
</evidence>
<evidence type="ECO:0008006" key="5">
    <source>
        <dbReference type="Google" id="ProtNLM"/>
    </source>
</evidence>
<protein>
    <recommendedName>
        <fullName evidence="5">Core-binding (CB) domain-containing protein</fullName>
    </recommendedName>
</protein>
<feature type="compositionally biased region" description="Basic and acidic residues" evidence="2">
    <location>
        <begin position="552"/>
        <end position="562"/>
    </location>
</feature>